<dbReference type="InterPro" id="IPR001694">
    <property type="entry name" value="NADH_UbQ_OxRdtase_su1/FPO"/>
</dbReference>
<evidence type="ECO:0000256" key="6">
    <source>
        <dbReference type="ARBA" id="ARBA00023136"/>
    </source>
</evidence>
<feature type="transmembrane region" description="Helical" evidence="9">
    <location>
        <begin position="102"/>
        <end position="121"/>
    </location>
</feature>
<organism evidence="10">
    <name type="scientific">Tritonia tetraquetra</name>
    <dbReference type="NCBI Taxonomy" id="2780533"/>
    <lineage>
        <taxon>Eukaryota</taxon>
        <taxon>Metazoa</taxon>
        <taxon>Spiralia</taxon>
        <taxon>Lophotrochozoa</taxon>
        <taxon>Mollusca</taxon>
        <taxon>Gastropoda</taxon>
        <taxon>Heterobranchia</taxon>
        <taxon>Euthyneura</taxon>
        <taxon>Nudipleura</taxon>
        <taxon>Nudibranchia</taxon>
        <taxon>Cladobranchia</taxon>
        <taxon>Dendronotoidea</taxon>
        <taxon>Tritoniidae</taxon>
        <taxon>Tritonia</taxon>
    </lineage>
</organism>
<comment type="similarity">
    <text evidence="2 7">Belongs to the complex I subunit 1 family.</text>
</comment>
<dbReference type="PANTHER" id="PTHR11432">
    <property type="entry name" value="NADH DEHYDROGENASE SUBUNIT 1"/>
    <property type="match status" value="1"/>
</dbReference>
<feature type="transmembrane region" description="Helical" evidence="9">
    <location>
        <begin position="70"/>
        <end position="90"/>
    </location>
</feature>
<dbReference type="GO" id="GO:0009060">
    <property type="term" value="P:aerobic respiration"/>
    <property type="evidence" value="ECO:0007669"/>
    <property type="project" value="TreeGrafter"/>
</dbReference>
<dbReference type="EMBL" id="KP764765">
    <property type="protein sequence ID" value="AKE07286.1"/>
    <property type="molecule type" value="Genomic_DNA"/>
</dbReference>
<dbReference type="PROSITE" id="PS00668">
    <property type="entry name" value="COMPLEX1_ND1_2"/>
    <property type="match status" value="1"/>
</dbReference>
<keyword evidence="8 10" id="KW-0496">Mitochondrion</keyword>
<feature type="transmembrane region" description="Helical" evidence="9">
    <location>
        <begin position="219"/>
        <end position="241"/>
    </location>
</feature>
<evidence type="ECO:0000256" key="1">
    <source>
        <dbReference type="ARBA" id="ARBA00004141"/>
    </source>
</evidence>
<dbReference type="HAMAP" id="MF_01350">
    <property type="entry name" value="NDH1_NuoH"/>
    <property type="match status" value="1"/>
</dbReference>
<dbReference type="EC" id="7.1.1.2" evidence="8"/>
<keyword evidence="5 9" id="KW-1133">Transmembrane helix</keyword>
<dbReference type="GO" id="GO:0008137">
    <property type="term" value="F:NADH dehydrogenase (ubiquinone) activity"/>
    <property type="evidence" value="ECO:0007669"/>
    <property type="project" value="UniProtKB-EC"/>
</dbReference>
<evidence type="ECO:0000256" key="8">
    <source>
        <dbReference type="RuleBase" id="RU000473"/>
    </source>
</evidence>
<dbReference type="AlphaFoldDB" id="A0A0F6QII5"/>
<comment type="subcellular location">
    <subcellularLocation>
        <location evidence="1">Membrane</location>
        <topology evidence="1">Multi-pass membrane protein</topology>
    </subcellularLocation>
    <subcellularLocation>
        <location evidence="7">Mitochondrion inner membrane</location>
        <topology evidence="7">Multi-pass membrane protein</topology>
    </subcellularLocation>
</comment>
<dbReference type="CTD" id="4535"/>
<sequence>MLQYLFISILTCLCVILAVAYFTMLERKVLSYCQNRKGPNKVGFAGIGQPLVDAFKLFVKEKVMPYGSNYYMFVFAPLLSLLLAFALWHLYPSVYTYKYVSWGVLLFFCVTALNVYGTMLAGWASNSKYAFLGALRAAAQTISYEVSMLLLLLFAAFLLVTCSWDEAVANGFPIVLLMVPLCLIWFTSTVAETNRAPFDFAEGESELVSGFNVEFSGGLFAMIFLAEYASIMFMSMATSVWFFSSSIMNPISLTLETLVVAIMFLMVRGAYPRYRYDLLMMLCWKSFLPFSLCGLFLVLLMGFHF</sequence>
<dbReference type="GO" id="GO:0003954">
    <property type="term" value="F:NADH dehydrogenase activity"/>
    <property type="evidence" value="ECO:0007669"/>
    <property type="project" value="TreeGrafter"/>
</dbReference>
<dbReference type="PROSITE" id="PS00667">
    <property type="entry name" value="COMPLEX1_ND1_1"/>
    <property type="match status" value="1"/>
</dbReference>
<dbReference type="InterPro" id="IPR018086">
    <property type="entry name" value="NADH_UbQ_OxRdtase_su1_CS"/>
</dbReference>
<geneLocation type="mitochondrion" evidence="10"/>
<keyword evidence="6 9" id="KW-0472">Membrane</keyword>
<gene>
    <name evidence="10" type="primary">ND1</name>
</gene>
<evidence type="ECO:0000256" key="4">
    <source>
        <dbReference type="ARBA" id="ARBA00022692"/>
    </source>
</evidence>
<accession>A0A0F6QII5</accession>
<keyword evidence="7" id="KW-0520">NAD</keyword>
<proteinExistence type="inferred from homology"/>
<evidence type="ECO:0000256" key="7">
    <source>
        <dbReference type="RuleBase" id="RU000471"/>
    </source>
</evidence>
<keyword evidence="4 7" id="KW-0812">Transmembrane</keyword>
<evidence type="ECO:0000256" key="2">
    <source>
        <dbReference type="ARBA" id="ARBA00010535"/>
    </source>
</evidence>
<dbReference type="GO" id="GO:0005743">
    <property type="term" value="C:mitochondrial inner membrane"/>
    <property type="evidence" value="ECO:0007669"/>
    <property type="project" value="UniProtKB-SubCell"/>
</dbReference>
<feature type="transmembrane region" description="Helical" evidence="9">
    <location>
        <begin position="247"/>
        <end position="267"/>
    </location>
</feature>
<evidence type="ECO:0000313" key="10">
    <source>
        <dbReference type="EMBL" id="AKE07286.1"/>
    </source>
</evidence>
<dbReference type="PANTHER" id="PTHR11432:SF3">
    <property type="entry name" value="NADH-UBIQUINONE OXIDOREDUCTASE CHAIN 1"/>
    <property type="match status" value="1"/>
</dbReference>
<feature type="transmembrane region" description="Helical" evidence="9">
    <location>
        <begin position="142"/>
        <end position="161"/>
    </location>
</feature>
<dbReference type="Pfam" id="PF00146">
    <property type="entry name" value="NADHdh"/>
    <property type="match status" value="1"/>
</dbReference>
<evidence type="ECO:0000256" key="9">
    <source>
        <dbReference type="SAM" id="Phobius"/>
    </source>
</evidence>
<evidence type="ECO:0000256" key="5">
    <source>
        <dbReference type="ARBA" id="ARBA00022989"/>
    </source>
</evidence>
<feature type="transmembrane region" description="Helical" evidence="9">
    <location>
        <begin position="6"/>
        <end position="25"/>
    </location>
</feature>
<keyword evidence="8" id="KW-0830">Ubiquinone</keyword>
<protein>
    <recommendedName>
        <fullName evidence="3 8">NADH-ubiquinone oxidoreductase chain 1</fullName>
        <ecNumber evidence="8">7.1.1.2</ecNumber>
    </recommendedName>
</protein>
<comment type="catalytic activity">
    <reaction evidence="8">
        <text>a ubiquinone + NADH + 5 H(+)(in) = a ubiquinol + NAD(+) + 4 H(+)(out)</text>
        <dbReference type="Rhea" id="RHEA:29091"/>
        <dbReference type="Rhea" id="RHEA-COMP:9565"/>
        <dbReference type="Rhea" id="RHEA-COMP:9566"/>
        <dbReference type="ChEBI" id="CHEBI:15378"/>
        <dbReference type="ChEBI" id="CHEBI:16389"/>
        <dbReference type="ChEBI" id="CHEBI:17976"/>
        <dbReference type="ChEBI" id="CHEBI:57540"/>
        <dbReference type="ChEBI" id="CHEBI:57945"/>
        <dbReference type="EC" id="7.1.1.2"/>
    </reaction>
</comment>
<feature type="transmembrane region" description="Helical" evidence="9">
    <location>
        <begin position="167"/>
        <end position="186"/>
    </location>
</feature>
<dbReference type="GeneID" id="24251426"/>
<reference evidence="10" key="1">
    <citation type="submission" date="2015-02" db="EMBL/GenBank/DDBJ databases">
        <title>The mitochondrial genomes of the nudibranch mollusks, Melibe leonina and Tritonia diomedea, and their impact on gastropod phylogeny.</title>
        <authorList>
            <person name="Sevigny J.L."/>
            <person name="Kirouac L.E."/>
            <person name="Thomas W.K."/>
            <person name="Ramsdell J.S."/>
            <person name="Lawlor K.E."/>
            <person name="Sharifi O."/>
            <person name="Grewal S."/>
            <person name="Baysdorfer C."/>
            <person name="Curr K."/>
            <person name="Naimie A.A."/>
            <person name="Okamoto K."/>
            <person name="Murray J.A."/>
            <person name="Newcomb J.M."/>
        </authorList>
    </citation>
    <scope>NUCLEOTIDE SEQUENCE</scope>
</reference>
<name>A0A0F6QII5_9GAST</name>
<feature type="transmembrane region" description="Helical" evidence="9">
    <location>
        <begin position="279"/>
        <end position="303"/>
    </location>
</feature>
<dbReference type="RefSeq" id="YP_009136681.1">
    <property type="nucleotide sequence ID" value="NC_026988.1"/>
</dbReference>
<evidence type="ECO:0000256" key="3">
    <source>
        <dbReference type="ARBA" id="ARBA00021009"/>
    </source>
</evidence>